<comment type="caution">
    <text evidence="2">The sequence shown here is derived from an EMBL/GenBank/DDBJ whole genome shotgun (WGS) entry which is preliminary data.</text>
</comment>
<dbReference type="Proteomes" id="UP000076858">
    <property type="component" value="Unassembled WGS sequence"/>
</dbReference>
<keyword evidence="3" id="KW-1185">Reference proteome</keyword>
<evidence type="ECO:0000313" key="2">
    <source>
        <dbReference type="EMBL" id="KZS02601.1"/>
    </source>
</evidence>
<reference evidence="2 3" key="1">
    <citation type="submission" date="2016-03" db="EMBL/GenBank/DDBJ databases">
        <title>EvidentialGene: Evidence-directed Construction of Genes on Genomes.</title>
        <authorList>
            <person name="Gilbert D.G."/>
            <person name="Choi J.-H."/>
            <person name="Mockaitis K."/>
            <person name="Colbourne J."/>
            <person name="Pfrender M."/>
        </authorList>
    </citation>
    <scope>NUCLEOTIDE SEQUENCE [LARGE SCALE GENOMIC DNA]</scope>
    <source>
        <strain evidence="2 3">Xinb3</strain>
        <tissue evidence="2">Complete organism</tissue>
    </source>
</reference>
<proteinExistence type="predicted"/>
<sequence>MYIRVTFHKHIFQNSCIIFSQFHSRENSILMADLILDVDTDIDSLTKCGHDVCKYCMLSKKKGGPPVPSINHKSSQVDSALSHP</sequence>
<dbReference type="AlphaFoldDB" id="A0A0P5DQ21"/>
<protein>
    <submittedName>
        <fullName evidence="2">Uncharacterized protein</fullName>
    </submittedName>
</protein>
<gene>
    <name evidence="2" type="ORF">APZ42_000294</name>
</gene>
<dbReference type="EMBL" id="LRGB01003977">
    <property type="protein sequence ID" value="KZS02601.1"/>
    <property type="molecule type" value="Genomic_DNA"/>
</dbReference>
<feature type="compositionally biased region" description="Polar residues" evidence="1">
    <location>
        <begin position="71"/>
        <end position="84"/>
    </location>
</feature>
<name>A0A0P5DQ21_9CRUS</name>
<feature type="region of interest" description="Disordered" evidence="1">
    <location>
        <begin position="61"/>
        <end position="84"/>
    </location>
</feature>
<evidence type="ECO:0000313" key="3">
    <source>
        <dbReference type="Proteomes" id="UP000076858"/>
    </source>
</evidence>
<evidence type="ECO:0000256" key="1">
    <source>
        <dbReference type="SAM" id="MobiDB-lite"/>
    </source>
</evidence>
<accession>A0A0P5DQ21</accession>
<organism evidence="2 3">
    <name type="scientific">Daphnia magna</name>
    <dbReference type="NCBI Taxonomy" id="35525"/>
    <lineage>
        <taxon>Eukaryota</taxon>
        <taxon>Metazoa</taxon>
        <taxon>Ecdysozoa</taxon>
        <taxon>Arthropoda</taxon>
        <taxon>Crustacea</taxon>
        <taxon>Branchiopoda</taxon>
        <taxon>Diplostraca</taxon>
        <taxon>Cladocera</taxon>
        <taxon>Anomopoda</taxon>
        <taxon>Daphniidae</taxon>
        <taxon>Daphnia</taxon>
    </lineage>
</organism>